<sequence>MKNRANTPPKDENAFINGGTAGLNVVPEKVSTVKTKAKPVSISFADTNLKSIDNCIRDEMNNTGHRVNRSDVVRAAVMAFEKLHQNERSELIQKAKLQ</sequence>
<dbReference type="Proteomes" id="UP000566985">
    <property type="component" value="Unassembled WGS sequence"/>
</dbReference>
<evidence type="ECO:0000313" key="4">
    <source>
        <dbReference type="Proteomes" id="UP000566985"/>
    </source>
</evidence>
<gene>
    <name evidence="1" type="ORF">HU668_17290</name>
    <name evidence="2" type="ORF">PANT111_40232</name>
</gene>
<dbReference type="RefSeq" id="WP_069729392.1">
    <property type="nucleotide sequence ID" value="NZ_JABWPE010000022.1"/>
</dbReference>
<reference evidence="1 4" key="2">
    <citation type="submission" date="2020-05" db="EMBL/GenBank/DDBJ databases">
        <title>Whole Genome Sequences of Enterobacteriales Associated with the International Space Station.</title>
        <authorList>
            <person name="Bharadwaj A."/>
            <person name="Daudu R."/>
            <person name="Singh N."/>
            <person name="Wood J."/>
            <person name="Debieu M."/>
            <person name="Mason C."/>
            <person name="Wang C."/>
            <person name="Venkateswaran K."/>
        </authorList>
    </citation>
    <scope>NUCLEOTIDE SEQUENCE [LARGE SCALE GENOMIC DNA]</scope>
    <source>
        <strain evidence="1 4">IF5SW-B1</strain>
    </source>
</reference>
<organism evidence="1 4">
    <name type="scientific">Pantoea brenneri</name>
    <dbReference type="NCBI Taxonomy" id="472694"/>
    <lineage>
        <taxon>Bacteria</taxon>
        <taxon>Pseudomonadati</taxon>
        <taxon>Pseudomonadota</taxon>
        <taxon>Gammaproteobacteria</taxon>
        <taxon>Enterobacterales</taxon>
        <taxon>Erwiniaceae</taxon>
        <taxon>Pantoea</taxon>
    </lineage>
</organism>
<name>A0A653YL67_9GAMM</name>
<dbReference type="EMBL" id="CABWMH010000034">
    <property type="protein sequence ID" value="VXC42592.1"/>
    <property type="molecule type" value="Genomic_DNA"/>
</dbReference>
<evidence type="ECO:0000313" key="1">
    <source>
        <dbReference type="EMBL" id="NUY98214.1"/>
    </source>
</evidence>
<evidence type="ECO:0000313" key="3">
    <source>
        <dbReference type="Proteomes" id="UP000433737"/>
    </source>
</evidence>
<comment type="caution">
    <text evidence="1">The sequence shown here is derived from an EMBL/GenBank/DDBJ whole genome shotgun (WGS) entry which is preliminary data.</text>
</comment>
<dbReference type="EMBL" id="JABWPM010000022">
    <property type="protein sequence ID" value="NUY98214.1"/>
    <property type="molecule type" value="Genomic_DNA"/>
</dbReference>
<dbReference type="GeneID" id="57346913"/>
<dbReference type="Proteomes" id="UP000433737">
    <property type="component" value="Unassembled WGS sequence"/>
</dbReference>
<dbReference type="AlphaFoldDB" id="A0A653YL67"/>
<evidence type="ECO:0000313" key="2">
    <source>
        <dbReference type="EMBL" id="VXC42592.1"/>
    </source>
</evidence>
<accession>A0A653YL67</accession>
<protein>
    <submittedName>
        <fullName evidence="1">Uncharacterized protein</fullName>
    </submittedName>
</protein>
<proteinExistence type="predicted"/>
<reference evidence="2 3" key="1">
    <citation type="submission" date="2019-10" db="EMBL/GenBank/DDBJ databases">
        <authorList>
            <person name="Karimi E."/>
        </authorList>
    </citation>
    <scope>NUCLEOTIDE SEQUENCE [LARGE SCALE GENOMIC DNA]</scope>
    <source>
        <strain evidence="2">Pantoea sp. 111</strain>
    </source>
</reference>